<keyword evidence="1" id="KW-0732">Signal</keyword>
<reference evidence="3 4" key="1">
    <citation type="submission" date="2015-01" db="EMBL/GenBank/DDBJ databases">
        <authorList>
            <person name="Filippidou S."/>
            <person name="Jeanneret N."/>
            <person name="Russel-Delif L."/>
            <person name="Junier T."/>
            <person name="Wunderlin T."/>
            <person name="Molina V."/>
            <person name="Johnson S.L."/>
            <person name="Davenport K.W."/>
            <person name="Chain P.S."/>
            <person name="Dorador C."/>
            <person name="Junier P."/>
        </authorList>
    </citation>
    <scope>NUCLEOTIDE SEQUENCE [LARGE SCALE GENOMIC DNA]</scope>
    <source>
        <strain evidence="3 4">Et7/4</strain>
    </source>
</reference>
<evidence type="ECO:0000259" key="2">
    <source>
        <dbReference type="SMART" id="SM00894"/>
    </source>
</evidence>
<dbReference type="OrthoDB" id="2735480at2"/>
<accession>A0A0D8BQS5</accession>
<organism evidence="3 4">
    <name type="scientific">Geobacillus kaustophilus</name>
    <dbReference type="NCBI Taxonomy" id="1462"/>
    <lineage>
        <taxon>Bacteria</taxon>
        <taxon>Bacillati</taxon>
        <taxon>Bacillota</taxon>
        <taxon>Bacilli</taxon>
        <taxon>Bacillales</taxon>
        <taxon>Anoxybacillaceae</taxon>
        <taxon>Geobacillus</taxon>
        <taxon>Geobacillus thermoleovorans group</taxon>
    </lineage>
</organism>
<protein>
    <submittedName>
        <fullName evidence="3">Excalibur calcium-binding domain protein</fullName>
    </submittedName>
</protein>
<dbReference type="Pfam" id="PF05901">
    <property type="entry name" value="Excalibur"/>
    <property type="match status" value="1"/>
</dbReference>
<dbReference type="RefSeq" id="WP_044733113.1">
    <property type="nucleotide sequence ID" value="NZ_JYBP01000003.1"/>
</dbReference>
<feature type="signal peptide" evidence="1">
    <location>
        <begin position="1"/>
        <end position="20"/>
    </location>
</feature>
<dbReference type="PATRIC" id="fig|1462.6.peg.1259"/>
<dbReference type="InterPro" id="IPR008613">
    <property type="entry name" value="Excalibur_Ca-bd_domain"/>
</dbReference>
<evidence type="ECO:0000256" key="1">
    <source>
        <dbReference type="SAM" id="SignalP"/>
    </source>
</evidence>
<dbReference type="AlphaFoldDB" id="A0A0D8BQS5"/>
<dbReference type="Proteomes" id="UP000032522">
    <property type="component" value="Unassembled WGS sequence"/>
</dbReference>
<comment type="caution">
    <text evidence="3">The sequence shown here is derived from an EMBL/GenBank/DDBJ whole genome shotgun (WGS) entry which is preliminary data.</text>
</comment>
<name>A0A0D8BQS5_GEOKU</name>
<proteinExistence type="predicted"/>
<sequence length="89" mass="9735">MRFVISLVLSLALAASFSFDSLRLAEAAAKIKTYPNCTALNKDYPGGVARSSSVKNKGGKTKYKPYVSKALYDANQRLDRDKDGIACER</sequence>
<dbReference type="EMBL" id="JYBP01000003">
    <property type="protein sequence ID" value="KJE26583.1"/>
    <property type="molecule type" value="Genomic_DNA"/>
</dbReference>
<evidence type="ECO:0000313" key="3">
    <source>
        <dbReference type="EMBL" id="KJE26583.1"/>
    </source>
</evidence>
<dbReference type="SMART" id="SM00894">
    <property type="entry name" value="Excalibur"/>
    <property type="match status" value="1"/>
</dbReference>
<feature type="chain" id="PRO_5038835755" evidence="1">
    <location>
        <begin position="21"/>
        <end position="89"/>
    </location>
</feature>
<feature type="domain" description="Excalibur calcium-binding" evidence="2">
    <location>
        <begin position="33"/>
        <end position="88"/>
    </location>
</feature>
<gene>
    <name evidence="3" type="ORF">LG52_1083</name>
</gene>
<evidence type="ECO:0000313" key="4">
    <source>
        <dbReference type="Proteomes" id="UP000032522"/>
    </source>
</evidence>